<dbReference type="EMBL" id="BIFH01000022">
    <property type="protein sequence ID" value="GCD96990.1"/>
    <property type="molecule type" value="Genomic_DNA"/>
</dbReference>
<gene>
    <name evidence="3" type="ORF">EHYA_04677</name>
</gene>
<name>A0A401YQW1_9ACTN</name>
<dbReference type="Proteomes" id="UP000286931">
    <property type="component" value="Unassembled WGS sequence"/>
</dbReference>
<organism evidence="3 4">
    <name type="scientific">Embleya hyalina</name>
    <dbReference type="NCBI Taxonomy" id="516124"/>
    <lineage>
        <taxon>Bacteria</taxon>
        <taxon>Bacillati</taxon>
        <taxon>Actinomycetota</taxon>
        <taxon>Actinomycetes</taxon>
        <taxon>Kitasatosporales</taxon>
        <taxon>Streptomycetaceae</taxon>
        <taxon>Embleya</taxon>
    </lineage>
</organism>
<dbReference type="OrthoDB" id="3620182at2"/>
<dbReference type="AlphaFoldDB" id="A0A401YQW1"/>
<proteinExistence type="predicted"/>
<accession>A0A401YQW1</accession>
<evidence type="ECO:0000313" key="4">
    <source>
        <dbReference type="Proteomes" id="UP000286931"/>
    </source>
</evidence>
<sequence length="141" mass="15309">MATENNRPFVVRAGTETEQTAQSEGARRLAGVSPGATPSSRIWLGKVSNAPGYRSVPHHHGEAETAGYVLKGRARIYFGRAYREFVDLEAGDFVFVPPRIPHIEANLSDDAELVWLTARTPDNVVVNLPDVDDADLPGGAR</sequence>
<keyword evidence="4" id="KW-1185">Reference proteome</keyword>
<dbReference type="RefSeq" id="WP_126639011.1">
    <property type="nucleotide sequence ID" value="NZ_BIFH01000022.1"/>
</dbReference>
<protein>
    <recommendedName>
        <fullName evidence="2">Cupin type-2 domain-containing protein</fullName>
    </recommendedName>
</protein>
<evidence type="ECO:0000313" key="3">
    <source>
        <dbReference type="EMBL" id="GCD96990.1"/>
    </source>
</evidence>
<comment type="caution">
    <text evidence="3">The sequence shown here is derived from an EMBL/GenBank/DDBJ whole genome shotgun (WGS) entry which is preliminary data.</text>
</comment>
<feature type="region of interest" description="Disordered" evidence="1">
    <location>
        <begin position="1"/>
        <end position="37"/>
    </location>
</feature>
<dbReference type="SUPFAM" id="SSF51182">
    <property type="entry name" value="RmlC-like cupins"/>
    <property type="match status" value="1"/>
</dbReference>
<dbReference type="PANTHER" id="PTHR40112">
    <property type="entry name" value="H2HPP ISOMERASE"/>
    <property type="match status" value="1"/>
</dbReference>
<dbReference type="PANTHER" id="PTHR40112:SF1">
    <property type="entry name" value="H2HPP ISOMERASE"/>
    <property type="match status" value="1"/>
</dbReference>
<evidence type="ECO:0000256" key="1">
    <source>
        <dbReference type="SAM" id="MobiDB-lite"/>
    </source>
</evidence>
<dbReference type="Pfam" id="PF07883">
    <property type="entry name" value="Cupin_2"/>
    <property type="match status" value="1"/>
</dbReference>
<dbReference type="InterPro" id="IPR052535">
    <property type="entry name" value="Bacilysin_H2HPP_isomerase"/>
</dbReference>
<dbReference type="InterPro" id="IPR014710">
    <property type="entry name" value="RmlC-like_jellyroll"/>
</dbReference>
<dbReference type="InterPro" id="IPR013096">
    <property type="entry name" value="Cupin_2"/>
</dbReference>
<evidence type="ECO:0000259" key="2">
    <source>
        <dbReference type="Pfam" id="PF07883"/>
    </source>
</evidence>
<reference evidence="3 4" key="1">
    <citation type="submission" date="2018-12" db="EMBL/GenBank/DDBJ databases">
        <title>Draft genome sequence of Embleya hyalina NBRC 13850T.</title>
        <authorList>
            <person name="Komaki H."/>
            <person name="Hosoyama A."/>
            <person name="Kimura A."/>
            <person name="Ichikawa N."/>
            <person name="Tamura T."/>
        </authorList>
    </citation>
    <scope>NUCLEOTIDE SEQUENCE [LARGE SCALE GENOMIC DNA]</scope>
    <source>
        <strain evidence="3 4">NBRC 13850</strain>
    </source>
</reference>
<dbReference type="InterPro" id="IPR011051">
    <property type="entry name" value="RmlC_Cupin_sf"/>
</dbReference>
<feature type="domain" description="Cupin type-2" evidence="2">
    <location>
        <begin position="50"/>
        <end position="117"/>
    </location>
</feature>
<dbReference type="Gene3D" id="2.60.120.10">
    <property type="entry name" value="Jelly Rolls"/>
    <property type="match status" value="1"/>
</dbReference>